<dbReference type="KEGG" id="vbh:CMV30_07140"/>
<reference evidence="1 2" key="1">
    <citation type="submission" date="2017-09" db="EMBL/GenBank/DDBJ databases">
        <title>Complete genome sequence of Verrucomicrobial strain HZ-65, isolated from freshwater.</title>
        <authorList>
            <person name="Choi A."/>
        </authorList>
    </citation>
    <scope>NUCLEOTIDE SEQUENCE [LARGE SCALE GENOMIC DNA]</scope>
    <source>
        <strain evidence="1 2">HZ-65</strain>
    </source>
</reference>
<keyword evidence="2" id="KW-1185">Reference proteome</keyword>
<gene>
    <name evidence="1" type="ORF">CMV30_07140</name>
</gene>
<dbReference type="OrthoDB" id="112945at2"/>
<dbReference type="RefSeq" id="WP_096055375.1">
    <property type="nucleotide sequence ID" value="NZ_CP023344.1"/>
</dbReference>
<protein>
    <submittedName>
        <fullName evidence="1">Uncharacterized protein</fullName>
    </submittedName>
</protein>
<organism evidence="1 2">
    <name type="scientific">Nibricoccus aquaticus</name>
    <dbReference type="NCBI Taxonomy" id="2576891"/>
    <lineage>
        <taxon>Bacteria</taxon>
        <taxon>Pseudomonadati</taxon>
        <taxon>Verrucomicrobiota</taxon>
        <taxon>Opitutia</taxon>
        <taxon>Opitutales</taxon>
        <taxon>Opitutaceae</taxon>
        <taxon>Nibricoccus</taxon>
    </lineage>
</organism>
<dbReference type="AlphaFoldDB" id="A0A290Q5M9"/>
<proteinExistence type="predicted"/>
<accession>A0A290Q5M9</accession>
<dbReference type="Proteomes" id="UP000217265">
    <property type="component" value="Chromosome"/>
</dbReference>
<sequence>MIHLLVAAREKLEAKDLPGAQAIYEEILRTAGDRPDVLVTISGDLGANGYIAQIAELIAPRYDAERHGPATGLNILQAYLALRNTTAARHILDVLFSLQRPELENRLYGFSNALGELLELERRGELQPPAPTNGSADPDTPAPAEKKMVSLVSISRPIWSYGIEQVPGLVPPPKQGKLRRIAFGQLALLGTTDFAEKMKQPEDAITRLTRGLPLWFAETFYFSPHYAPIAAIGMLAKDHFAIFPSEWTTENIRQLVDTATEGLDYVITGALKHTNGDFEILLRVWEVKKLRERKQFSARWTPATADAELAKLHEQVRLFMEWQQAPAGPAYAFPSSPTAWCDTLGISAVCFLADKSVLPKDQIATPTEFFAQVAARAAASEKDTIAWLTIADRATRLGLADTLPTSPAIAETPATLQARETLGLL</sequence>
<evidence type="ECO:0000313" key="1">
    <source>
        <dbReference type="EMBL" id="ATC63743.1"/>
    </source>
</evidence>
<dbReference type="EMBL" id="CP023344">
    <property type="protein sequence ID" value="ATC63743.1"/>
    <property type="molecule type" value="Genomic_DNA"/>
</dbReference>
<name>A0A290Q5M9_9BACT</name>
<evidence type="ECO:0000313" key="2">
    <source>
        <dbReference type="Proteomes" id="UP000217265"/>
    </source>
</evidence>